<dbReference type="Proteomes" id="UP000887565">
    <property type="component" value="Unplaced"/>
</dbReference>
<organism evidence="1 2">
    <name type="scientific">Romanomermis culicivorax</name>
    <name type="common">Nematode worm</name>
    <dbReference type="NCBI Taxonomy" id="13658"/>
    <lineage>
        <taxon>Eukaryota</taxon>
        <taxon>Metazoa</taxon>
        <taxon>Ecdysozoa</taxon>
        <taxon>Nematoda</taxon>
        <taxon>Enoplea</taxon>
        <taxon>Dorylaimia</taxon>
        <taxon>Mermithida</taxon>
        <taxon>Mermithoidea</taxon>
        <taxon>Mermithidae</taxon>
        <taxon>Romanomermis</taxon>
    </lineage>
</organism>
<name>A0A915KYZ8_ROMCU</name>
<protein>
    <submittedName>
        <fullName evidence="2">Uncharacterized protein</fullName>
    </submittedName>
</protein>
<sequence>MYPDSKEASQKRPSCPSYLAICLERLGLHPVDKFDAGSMVDYHRSEEVERAPKVMGTRNWENSPKIRSCESENK</sequence>
<accession>A0A915KYZ8</accession>
<evidence type="ECO:0000313" key="2">
    <source>
        <dbReference type="WBParaSite" id="nRc.2.0.1.t42722-RA"/>
    </source>
</evidence>
<keyword evidence="1" id="KW-1185">Reference proteome</keyword>
<reference evidence="2" key="1">
    <citation type="submission" date="2022-11" db="UniProtKB">
        <authorList>
            <consortium name="WormBaseParasite"/>
        </authorList>
    </citation>
    <scope>IDENTIFICATION</scope>
</reference>
<dbReference type="WBParaSite" id="nRc.2.0.1.t42722-RA">
    <property type="protein sequence ID" value="nRc.2.0.1.t42722-RA"/>
    <property type="gene ID" value="nRc.2.0.1.g42722"/>
</dbReference>
<dbReference type="AlphaFoldDB" id="A0A915KYZ8"/>
<evidence type="ECO:0000313" key="1">
    <source>
        <dbReference type="Proteomes" id="UP000887565"/>
    </source>
</evidence>
<proteinExistence type="predicted"/>